<dbReference type="RefSeq" id="WP_013866042.1">
    <property type="nucleotide sequence ID" value="NC_015635.1"/>
</dbReference>
<gene>
    <name evidence="1" type="ordered locus">MLP_52160</name>
</gene>
<dbReference type="KEGG" id="mph:MLP_52160"/>
<dbReference type="PANTHER" id="PTHR48228:SF7">
    <property type="entry name" value="FATTY ACYL-COA TRANSFERASE RV3272-RELATED"/>
    <property type="match status" value="1"/>
</dbReference>
<dbReference type="Gene3D" id="3.30.1540.10">
    <property type="entry name" value="formyl-coa transferase, domain 3"/>
    <property type="match status" value="1"/>
</dbReference>
<dbReference type="InterPro" id="IPR050509">
    <property type="entry name" value="CoA-transferase_III"/>
</dbReference>
<name>F5XIJ2_MICPN</name>
<dbReference type="HOGENOM" id="CLU_033975_2_1_11"/>
<dbReference type="OrthoDB" id="3561197at2"/>
<protein>
    <submittedName>
        <fullName evidence="1">Putative CoA-transferase</fullName>
        <ecNumber evidence="1">2.8.3.-</ecNumber>
    </submittedName>
</protein>
<dbReference type="STRING" id="1032480.MLP_52160"/>
<proteinExistence type="predicted"/>
<dbReference type="Pfam" id="PF02515">
    <property type="entry name" value="CoA_transf_3"/>
    <property type="match status" value="1"/>
</dbReference>
<organism evidence="1 2">
    <name type="scientific">Microlunatus phosphovorus (strain ATCC 700054 / DSM 10555 / JCM 9379 / NBRC 101784 / NCIMB 13414 / VKM Ac-1990 / NM-1)</name>
    <dbReference type="NCBI Taxonomy" id="1032480"/>
    <lineage>
        <taxon>Bacteria</taxon>
        <taxon>Bacillati</taxon>
        <taxon>Actinomycetota</taxon>
        <taxon>Actinomycetes</taxon>
        <taxon>Propionibacteriales</taxon>
        <taxon>Propionibacteriaceae</taxon>
        <taxon>Microlunatus</taxon>
    </lineage>
</organism>
<dbReference type="PANTHER" id="PTHR48228">
    <property type="entry name" value="SUCCINYL-COA--D-CITRAMALATE COA-TRANSFERASE"/>
    <property type="match status" value="1"/>
</dbReference>
<dbReference type="Gene3D" id="3.40.50.10540">
    <property type="entry name" value="Crotonobetainyl-coa:carnitine coa-transferase, domain 1"/>
    <property type="match status" value="1"/>
</dbReference>
<dbReference type="InterPro" id="IPR003673">
    <property type="entry name" value="CoA-Trfase_fam_III"/>
</dbReference>
<dbReference type="GO" id="GO:0016740">
    <property type="term" value="F:transferase activity"/>
    <property type="evidence" value="ECO:0007669"/>
    <property type="project" value="UniProtKB-KW"/>
</dbReference>
<dbReference type="EC" id="2.8.3.-" evidence="1"/>
<dbReference type="AlphaFoldDB" id="F5XIJ2"/>
<dbReference type="EMBL" id="AP012204">
    <property type="protein sequence ID" value="BAK38230.1"/>
    <property type="molecule type" value="Genomic_DNA"/>
</dbReference>
<dbReference type="eggNOG" id="COG1804">
    <property type="taxonomic scope" value="Bacteria"/>
</dbReference>
<dbReference type="SUPFAM" id="SSF89796">
    <property type="entry name" value="CoA-transferase family III (CaiB/BaiF)"/>
    <property type="match status" value="1"/>
</dbReference>
<reference evidence="1 2" key="1">
    <citation type="submission" date="2011-05" db="EMBL/GenBank/DDBJ databases">
        <title>Whole genome sequence of Microlunatus phosphovorus NM-1.</title>
        <authorList>
            <person name="Hosoyama A."/>
            <person name="Sasaki K."/>
            <person name="Harada T."/>
            <person name="Igarashi R."/>
            <person name="Kawakoshi A."/>
            <person name="Sasagawa M."/>
            <person name="Fukada J."/>
            <person name="Nakamura S."/>
            <person name="Katano Y."/>
            <person name="Hanada S."/>
            <person name="Kamagata Y."/>
            <person name="Nakamura N."/>
            <person name="Yamazaki S."/>
            <person name="Fujita N."/>
        </authorList>
    </citation>
    <scope>NUCLEOTIDE SEQUENCE [LARGE SCALE GENOMIC DNA]</scope>
    <source>
        <strain evidence="2">ATCC 700054 / DSM 10555 / JCM 9379 / NBRC 101784 / NCIMB 13414 / VKM Ac-1990 / NM-1</strain>
    </source>
</reference>
<keyword evidence="2" id="KW-1185">Reference proteome</keyword>
<dbReference type="InterPro" id="IPR044855">
    <property type="entry name" value="CoA-Trfase_III_dom3_sf"/>
</dbReference>
<evidence type="ECO:0000313" key="2">
    <source>
        <dbReference type="Proteomes" id="UP000007947"/>
    </source>
</evidence>
<dbReference type="Proteomes" id="UP000007947">
    <property type="component" value="Chromosome"/>
</dbReference>
<keyword evidence="1" id="KW-0808">Transferase</keyword>
<dbReference type="InterPro" id="IPR023606">
    <property type="entry name" value="CoA-Trfase_III_dom_1_sf"/>
</dbReference>
<sequence length="354" mass="37902">MTTFDRAFKSFHEVRVGASNDHKVCVASRLAGGSDPLHCIIDSSDVVVENFSARVMRSLGLDYASLSSNHPGLIMLSMSGLGRSGPGSDFVAYGSLLQAYGGWLSELGMVLPNDSIVGERPRGIRPAWTDQSAGAAGALGILASLNHRGRHGSGVYLDLSMLESLMLSQAVGLADLADSSVDFGSRLNTSSRVAPHGCYQCTGDDEWVAIAAYDEVQWQALAHVIGRDDLSKELTDHTARQRSLALVDEAITAWTKPQSADQIVDRLIRIGVPCARSHSLWSLLEEPGFASRGLFAEAAPGFHVIGLPWRDAQLARGQMAMAPEVGEHTVEVLGEVLNLDTEEVARLAKLGVLE</sequence>
<evidence type="ECO:0000313" key="1">
    <source>
        <dbReference type="EMBL" id="BAK38230.1"/>
    </source>
</evidence>
<accession>F5XIJ2</accession>